<organism evidence="2 3">
    <name type="scientific">Anaerococcus lactolyticus S7-1-13</name>
    <dbReference type="NCBI Taxonomy" id="1284686"/>
    <lineage>
        <taxon>Bacteria</taxon>
        <taxon>Bacillati</taxon>
        <taxon>Bacillota</taxon>
        <taxon>Tissierellia</taxon>
        <taxon>Tissierellales</taxon>
        <taxon>Peptoniphilaceae</taxon>
        <taxon>Anaerococcus</taxon>
    </lineage>
</organism>
<dbReference type="RefSeq" id="WP_004827862.1">
    <property type="nucleotide sequence ID" value="NZ_JRMW01000036.1"/>
</dbReference>
<dbReference type="PANTHER" id="PTHR14119:SF3">
    <property type="entry name" value="ISOCHORISMATASE DOMAIN-CONTAINING PROTEIN 2"/>
    <property type="match status" value="1"/>
</dbReference>
<protein>
    <submittedName>
        <fullName evidence="2">Isochorismatase</fullName>
    </submittedName>
</protein>
<dbReference type="AlphaFoldDB" id="A0A095YB96"/>
<dbReference type="PANTHER" id="PTHR14119">
    <property type="entry name" value="HYDROLASE"/>
    <property type="match status" value="1"/>
</dbReference>
<reference evidence="2 3" key="1">
    <citation type="submission" date="2014-07" db="EMBL/GenBank/DDBJ databases">
        <authorList>
            <person name="McCorrison J."/>
            <person name="Sanka R."/>
            <person name="Torralba M."/>
            <person name="Gillis M."/>
            <person name="Haft D.H."/>
            <person name="Methe B."/>
            <person name="Sutton G."/>
            <person name="Nelson K.E."/>
        </authorList>
    </citation>
    <scope>NUCLEOTIDE SEQUENCE [LARGE SCALE GENOMIC DNA]</scope>
    <source>
        <strain evidence="2 3">S7-1-13</strain>
    </source>
</reference>
<proteinExistence type="predicted"/>
<name>A0A095YB96_9FIRM</name>
<dbReference type="InterPro" id="IPR000868">
    <property type="entry name" value="Isochorismatase-like_dom"/>
</dbReference>
<gene>
    <name evidence="2" type="ORF">HMPREF1630_06000</name>
</gene>
<evidence type="ECO:0000313" key="2">
    <source>
        <dbReference type="EMBL" id="KGF03862.1"/>
    </source>
</evidence>
<comment type="caution">
    <text evidence="2">The sequence shown here is derived from an EMBL/GenBank/DDBJ whole genome shotgun (WGS) entry which is preliminary data.</text>
</comment>
<dbReference type="SUPFAM" id="SSF52499">
    <property type="entry name" value="Isochorismatase-like hydrolases"/>
    <property type="match status" value="1"/>
</dbReference>
<dbReference type="eggNOG" id="COG1335">
    <property type="taxonomic scope" value="Bacteria"/>
</dbReference>
<evidence type="ECO:0000313" key="3">
    <source>
        <dbReference type="Proteomes" id="UP000029579"/>
    </source>
</evidence>
<feature type="domain" description="Isochorismatase-like" evidence="1">
    <location>
        <begin position="26"/>
        <end position="174"/>
    </location>
</feature>
<evidence type="ECO:0000259" key="1">
    <source>
        <dbReference type="Pfam" id="PF00857"/>
    </source>
</evidence>
<dbReference type="InterPro" id="IPR050993">
    <property type="entry name" value="Isochorismatase_domain"/>
</dbReference>
<dbReference type="EMBL" id="JRMW01000036">
    <property type="protein sequence ID" value="KGF03862.1"/>
    <property type="molecule type" value="Genomic_DNA"/>
</dbReference>
<dbReference type="OrthoDB" id="9789777at2"/>
<dbReference type="InterPro" id="IPR036380">
    <property type="entry name" value="Isochorismatase-like_sf"/>
</dbReference>
<dbReference type="Pfam" id="PF00857">
    <property type="entry name" value="Isochorismatase"/>
    <property type="match status" value="1"/>
</dbReference>
<dbReference type="Gene3D" id="3.40.50.850">
    <property type="entry name" value="Isochorismatase-like"/>
    <property type="match status" value="1"/>
</dbReference>
<sequence length="201" mass="22938">MERKLDKRFFTNSLSEEGTYTAKDRSLLLVVDIQPKLMVTMDKGERTTRNTVGLIKAFKKYDMAVLATEQYPKGLGRSDEEILAEIEEDKIFAKTSFNALTPEVYDFIKENKIEKVFVTGAEGHICIYQTIRSLLDLGLDVFYVDDAISSYSDELKKIARKSLRDMGAVLVNTELILFDLAVDSKDPNFKFVSNLVKELRK</sequence>
<accession>A0A095YB96</accession>
<dbReference type="Proteomes" id="UP000029579">
    <property type="component" value="Unassembled WGS sequence"/>
</dbReference>